<evidence type="ECO:0000313" key="1">
    <source>
        <dbReference type="EMBL" id="HIX07683.1"/>
    </source>
</evidence>
<organism evidence="1 2">
    <name type="scientific">Candidatus Borkfalkia faecipullorum</name>
    <dbReference type="NCBI Taxonomy" id="2838510"/>
    <lineage>
        <taxon>Bacteria</taxon>
        <taxon>Bacillati</taxon>
        <taxon>Bacillota</taxon>
        <taxon>Clostridia</taxon>
        <taxon>Christensenellales</taxon>
        <taxon>Christensenellaceae</taxon>
        <taxon>Candidatus Borkfalkia</taxon>
    </lineage>
</organism>
<protein>
    <submittedName>
        <fullName evidence="1">MarR family winged helix-turn-helix transcriptional regulator</fullName>
    </submittedName>
</protein>
<dbReference type="InterPro" id="IPR036388">
    <property type="entry name" value="WH-like_DNA-bd_sf"/>
</dbReference>
<dbReference type="Gene3D" id="1.10.10.10">
    <property type="entry name" value="Winged helix-like DNA-binding domain superfamily/Winged helix DNA-binding domain"/>
    <property type="match status" value="1"/>
</dbReference>
<accession>A0A9D1V865</accession>
<proteinExistence type="predicted"/>
<reference evidence="1" key="1">
    <citation type="journal article" date="2021" name="PeerJ">
        <title>Extensive microbial diversity within the chicken gut microbiome revealed by metagenomics and culture.</title>
        <authorList>
            <person name="Gilroy R."/>
            <person name="Ravi A."/>
            <person name="Getino M."/>
            <person name="Pursley I."/>
            <person name="Horton D.L."/>
            <person name="Alikhan N.F."/>
            <person name="Baker D."/>
            <person name="Gharbi K."/>
            <person name="Hall N."/>
            <person name="Watson M."/>
            <person name="Adriaenssens E.M."/>
            <person name="Foster-Nyarko E."/>
            <person name="Jarju S."/>
            <person name="Secka A."/>
            <person name="Antonio M."/>
            <person name="Oren A."/>
            <person name="Chaudhuri R.R."/>
            <person name="La Ragione R."/>
            <person name="Hildebrand F."/>
            <person name="Pallen M.J."/>
        </authorList>
    </citation>
    <scope>NUCLEOTIDE SEQUENCE</scope>
    <source>
        <strain evidence="1">811</strain>
    </source>
</reference>
<name>A0A9D1V865_9FIRM</name>
<dbReference type="SUPFAM" id="SSF46785">
    <property type="entry name" value="Winged helix' DNA-binding domain"/>
    <property type="match status" value="1"/>
</dbReference>
<dbReference type="Proteomes" id="UP000824204">
    <property type="component" value="Unassembled WGS sequence"/>
</dbReference>
<sequence>MDRNKAELLHELNRAIIKFRGSYSVWSNAQGISYHEMLVYYTIREYGFCTQKLICESYLLPKQTINNVFANLRKKGILLQDRARSTGREKAFVLSEEGKENYLQCIGKLDEAETDAFDRMGEEKMQALKDLFLEYDKALGLSLGETK</sequence>
<dbReference type="InterPro" id="IPR036390">
    <property type="entry name" value="WH_DNA-bd_sf"/>
</dbReference>
<gene>
    <name evidence="1" type="ORF">H9741_04365</name>
</gene>
<dbReference type="EMBL" id="DXFX01000055">
    <property type="protein sequence ID" value="HIX07683.1"/>
    <property type="molecule type" value="Genomic_DNA"/>
</dbReference>
<evidence type="ECO:0000313" key="2">
    <source>
        <dbReference type="Proteomes" id="UP000824204"/>
    </source>
</evidence>
<dbReference type="AlphaFoldDB" id="A0A9D1V865"/>
<comment type="caution">
    <text evidence="1">The sequence shown here is derived from an EMBL/GenBank/DDBJ whole genome shotgun (WGS) entry which is preliminary data.</text>
</comment>
<reference evidence="1" key="2">
    <citation type="submission" date="2021-04" db="EMBL/GenBank/DDBJ databases">
        <authorList>
            <person name="Gilroy R."/>
        </authorList>
    </citation>
    <scope>NUCLEOTIDE SEQUENCE</scope>
    <source>
        <strain evidence="1">811</strain>
    </source>
</reference>